<evidence type="ECO:0000256" key="3">
    <source>
        <dbReference type="ARBA" id="ARBA00022946"/>
    </source>
</evidence>
<keyword evidence="5" id="KW-0496">Mitochondrion</keyword>
<evidence type="ECO:0000256" key="6">
    <source>
        <dbReference type="ARBA" id="ARBA00023274"/>
    </source>
</evidence>
<protein>
    <recommendedName>
        <fullName evidence="7">Large ribosomal subunit protein mL52</fullName>
    </recommendedName>
    <alternativeName>
        <fullName evidence="8">39S ribosomal protein L52, mitochondrial</fullName>
    </alternativeName>
</protein>
<dbReference type="Proteomes" id="UP001181693">
    <property type="component" value="Unassembled WGS sequence"/>
</dbReference>
<gene>
    <name evidence="9" type="ORF">GDO54_013518</name>
</gene>
<evidence type="ECO:0000256" key="5">
    <source>
        <dbReference type="ARBA" id="ARBA00023128"/>
    </source>
</evidence>
<dbReference type="InterPro" id="IPR034596">
    <property type="entry name" value="Ribosomal_mL52"/>
</dbReference>
<keyword evidence="10" id="KW-1185">Reference proteome</keyword>
<evidence type="ECO:0000256" key="7">
    <source>
        <dbReference type="ARBA" id="ARBA00035181"/>
    </source>
</evidence>
<comment type="similarity">
    <text evidence="2">Belongs to the mitochondrion-specific ribosomal protein mL52 family.</text>
</comment>
<dbReference type="GO" id="GO:0003735">
    <property type="term" value="F:structural constituent of ribosome"/>
    <property type="evidence" value="ECO:0007669"/>
    <property type="project" value="InterPro"/>
</dbReference>
<evidence type="ECO:0000256" key="1">
    <source>
        <dbReference type="ARBA" id="ARBA00004173"/>
    </source>
</evidence>
<keyword evidence="3" id="KW-0809">Transit peptide</keyword>
<evidence type="ECO:0000313" key="10">
    <source>
        <dbReference type="Proteomes" id="UP001181693"/>
    </source>
</evidence>
<accession>A0AAV2ZVG2</accession>
<evidence type="ECO:0000256" key="4">
    <source>
        <dbReference type="ARBA" id="ARBA00022980"/>
    </source>
</evidence>
<sequence>MQRGVSRTSVFYTVKRSLQNGSVLCAGQEWRKQHGFARSDSEYGPLTDLPDWSFTDGRPAPLWKGQIRRIEQNKALATRIVLLSNEVDEGMKKWSEKQEELRQQKLLAQKTKLKAKSLKK</sequence>
<dbReference type="PANTHER" id="PTHR34090">
    <property type="entry name" value="39S RIBOSOMAL PROTEIN L52, MITOCHONDRIAL"/>
    <property type="match status" value="1"/>
</dbReference>
<dbReference type="Pfam" id="PF18699">
    <property type="entry name" value="MRPL52"/>
    <property type="match status" value="1"/>
</dbReference>
<dbReference type="AlphaFoldDB" id="A0AAV2ZVG2"/>
<evidence type="ECO:0000256" key="2">
    <source>
        <dbReference type="ARBA" id="ARBA00007232"/>
    </source>
</evidence>
<evidence type="ECO:0000313" key="9">
    <source>
        <dbReference type="EMBL" id="DBA22499.1"/>
    </source>
</evidence>
<dbReference type="GO" id="GO:0032543">
    <property type="term" value="P:mitochondrial translation"/>
    <property type="evidence" value="ECO:0007669"/>
    <property type="project" value="InterPro"/>
</dbReference>
<organism evidence="9 10">
    <name type="scientific">Pyxicephalus adspersus</name>
    <name type="common">African bullfrog</name>
    <dbReference type="NCBI Taxonomy" id="30357"/>
    <lineage>
        <taxon>Eukaryota</taxon>
        <taxon>Metazoa</taxon>
        <taxon>Chordata</taxon>
        <taxon>Craniata</taxon>
        <taxon>Vertebrata</taxon>
        <taxon>Euteleostomi</taxon>
        <taxon>Amphibia</taxon>
        <taxon>Batrachia</taxon>
        <taxon>Anura</taxon>
        <taxon>Neobatrachia</taxon>
        <taxon>Ranoidea</taxon>
        <taxon>Pyxicephalidae</taxon>
        <taxon>Pyxicephalinae</taxon>
        <taxon>Pyxicephalus</taxon>
    </lineage>
</organism>
<keyword evidence="6" id="KW-0687">Ribonucleoprotein</keyword>
<comment type="caution">
    <text evidence="9">The sequence shown here is derived from an EMBL/GenBank/DDBJ whole genome shotgun (WGS) entry which is preliminary data.</text>
</comment>
<evidence type="ECO:0000256" key="8">
    <source>
        <dbReference type="ARBA" id="ARBA00035425"/>
    </source>
</evidence>
<comment type="subcellular location">
    <subcellularLocation>
        <location evidence="1">Mitochondrion</location>
    </subcellularLocation>
</comment>
<reference evidence="9" key="1">
    <citation type="thesis" date="2020" institute="ProQuest LLC" country="789 East Eisenhower Parkway, Ann Arbor, MI, USA">
        <title>Comparative Genomics and Chromosome Evolution.</title>
        <authorList>
            <person name="Mudd A.B."/>
        </authorList>
    </citation>
    <scope>NUCLEOTIDE SEQUENCE</scope>
    <source>
        <strain evidence="9">1538</strain>
        <tissue evidence="9">Blood</tissue>
    </source>
</reference>
<dbReference type="EMBL" id="DYDO01000006">
    <property type="protein sequence ID" value="DBA22499.1"/>
    <property type="molecule type" value="Genomic_DNA"/>
</dbReference>
<name>A0AAV2ZVG2_PYXAD</name>
<dbReference type="PANTHER" id="PTHR34090:SF1">
    <property type="entry name" value="LARGE RIBOSOMAL SUBUNIT PROTEIN ML52"/>
    <property type="match status" value="1"/>
</dbReference>
<keyword evidence="4" id="KW-0689">Ribosomal protein</keyword>
<dbReference type="GO" id="GO:0005762">
    <property type="term" value="C:mitochondrial large ribosomal subunit"/>
    <property type="evidence" value="ECO:0007669"/>
    <property type="project" value="InterPro"/>
</dbReference>
<proteinExistence type="inferred from homology"/>